<keyword evidence="7 8" id="KW-0472">Membrane</keyword>
<feature type="transmembrane region" description="Helical" evidence="8">
    <location>
        <begin position="587"/>
        <end position="607"/>
    </location>
</feature>
<feature type="domain" description="Ferric reductase NAD binding" evidence="11">
    <location>
        <begin position="584"/>
        <end position="709"/>
    </location>
</feature>
<feature type="transmembrane region" description="Helical" evidence="8">
    <location>
        <begin position="316"/>
        <end position="334"/>
    </location>
</feature>
<dbReference type="SFLD" id="SFLDS00052">
    <property type="entry name" value="Ferric_Reductase_Domain"/>
    <property type="match status" value="1"/>
</dbReference>
<dbReference type="EMBL" id="MU003766">
    <property type="protein sequence ID" value="KAF2725974.1"/>
    <property type="molecule type" value="Genomic_DNA"/>
</dbReference>
<evidence type="ECO:0000256" key="6">
    <source>
        <dbReference type="ARBA" id="ARBA00023065"/>
    </source>
</evidence>
<accession>A0A9P4QJB7</accession>
<name>A0A9P4QJB7_9PEZI</name>
<keyword evidence="13" id="KW-1185">Reference proteome</keyword>
<evidence type="ECO:0000256" key="9">
    <source>
        <dbReference type="SAM" id="SignalP"/>
    </source>
</evidence>
<dbReference type="GO" id="GO:0000293">
    <property type="term" value="F:ferric-chelate reductase activity"/>
    <property type="evidence" value="ECO:0007669"/>
    <property type="project" value="TreeGrafter"/>
</dbReference>
<keyword evidence="5" id="KW-0560">Oxidoreductase</keyword>
<dbReference type="Pfam" id="PF08030">
    <property type="entry name" value="NAD_binding_6"/>
    <property type="match status" value="1"/>
</dbReference>
<dbReference type="SFLD" id="SFLDG01168">
    <property type="entry name" value="Ferric_reductase_subgroup_(FRE"/>
    <property type="match status" value="1"/>
</dbReference>
<feature type="transmembrane region" description="Helical" evidence="8">
    <location>
        <begin position="379"/>
        <end position="397"/>
    </location>
</feature>
<feature type="transmembrane region" description="Helical" evidence="8">
    <location>
        <begin position="239"/>
        <end position="257"/>
    </location>
</feature>
<feature type="transmembrane region" description="Helical" evidence="8">
    <location>
        <begin position="277"/>
        <end position="295"/>
    </location>
</feature>
<dbReference type="GO" id="GO:0006879">
    <property type="term" value="P:intracellular iron ion homeostasis"/>
    <property type="evidence" value="ECO:0007669"/>
    <property type="project" value="TreeGrafter"/>
</dbReference>
<dbReference type="CDD" id="cd06186">
    <property type="entry name" value="NOX_Duox_like_FAD_NADP"/>
    <property type="match status" value="1"/>
</dbReference>
<dbReference type="InterPro" id="IPR039261">
    <property type="entry name" value="FNR_nucleotide-bd"/>
</dbReference>
<reference evidence="12" key="1">
    <citation type="journal article" date="2020" name="Stud. Mycol.">
        <title>101 Dothideomycetes genomes: a test case for predicting lifestyles and emergence of pathogens.</title>
        <authorList>
            <person name="Haridas S."/>
            <person name="Albert R."/>
            <person name="Binder M."/>
            <person name="Bloem J."/>
            <person name="Labutti K."/>
            <person name="Salamov A."/>
            <person name="Andreopoulos B."/>
            <person name="Baker S."/>
            <person name="Barry K."/>
            <person name="Bills G."/>
            <person name="Bluhm B."/>
            <person name="Cannon C."/>
            <person name="Castanera R."/>
            <person name="Culley D."/>
            <person name="Daum C."/>
            <person name="Ezra D."/>
            <person name="Gonzalez J."/>
            <person name="Henrissat B."/>
            <person name="Kuo A."/>
            <person name="Liang C."/>
            <person name="Lipzen A."/>
            <person name="Lutzoni F."/>
            <person name="Magnuson J."/>
            <person name="Mondo S."/>
            <person name="Nolan M."/>
            <person name="Ohm R."/>
            <person name="Pangilinan J."/>
            <person name="Park H.-J."/>
            <person name="Ramirez L."/>
            <person name="Alfaro M."/>
            <person name="Sun H."/>
            <person name="Tritt A."/>
            <person name="Yoshinaga Y."/>
            <person name="Zwiers L.-H."/>
            <person name="Turgeon B."/>
            <person name="Goodwin S."/>
            <person name="Spatafora J."/>
            <person name="Crous P."/>
            <person name="Grigoriev I."/>
        </authorList>
    </citation>
    <scope>NUCLEOTIDE SEQUENCE</scope>
    <source>
        <strain evidence="12">CBS 116435</strain>
    </source>
</reference>
<evidence type="ECO:0000256" key="4">
    <source>
        <dbReference type="ARBA" id="ARBA00022989"/>
    </source>
</evidence>
<keyword evidence="2" id="KW-0813">Transport</keyword>
<evidence type="ECO:0000256" key="8">
    <source>
        <dbReference type="SAM" id="Phobius"/>
    </source>
</evidence>
<proteinExistence type="predicted"/>
<dbReference type="AlphaFoldDB" id="A0A9P4QJB7"/>
<evidence type="ECO:0000256" key="7">
    <source>
        <dbReference type="ARBA" id="ARBA00023136"/>
    </source>
</evidence>
<feature type="chain" id="PRO_5040420653" description="FAD-binding FR-type domain-containing protein" evidence="9">
    <location>
        <begin position="22"/>
        <end position="729"/>
    </location>
</feature>
<protein>
    <recommendedName>
        <fullName evidence="14">FAD-binding FR-type domain-containing protein</fullName>
    </recommendedName>
</protein>
<comment type="caution">
    <text evidence="12">The sequence shown here is derived from an EMBL/GenBank/DDBJ whole genome shotgun (WGS) entry which is preliminary data.</text>
</comment>
<dbReference type="SUPFAM" id="SSF52343">
    <property type="entry name" value="Ferredoxin reductase-like, C-terminal NADP-linked domain"/>
    <property type="match status" value="1"/>
</dbReference>
<evidence type="ECO:0008006" key="14">
    <source>
        <dbReference type="Google" id="ProtNLM"/>
    </source>
</evidence>
<dbReference type="Proteomes" id="UP000799441">
    <property type="component" value="Unassembled WGS sequence"/>
</dbReference>
<evidence type="ECO:0000256" key="2">
    <source>
        <dbReference type="ARBA" id="ARBA00022448"/>
    </source>
</evidence>
<dbReference type="InterPro" id="IPR013130">
    <property type="entry name" value="Fe3_Rdtase_TM_dom"/>
</dbReference>
<dbReference type="PANTHER" id="PTHR32361:SF9">
    <property type="entry name" value="FERRIC REDUCTASE TRANSMEMBRANE COMPONENT 3-RELATED"/>
    <property type="match status" value="1"/>
</dbReference>
<evidence type="ECO:0000259" key="11">
    <source>
        <dbReference type="Pfam" id="PF08030"/>
    </source>
</evidence>
<keyword evidence="3 8" id="KW-0812">Transmembrane</keyword>
<keyword evidence="6" id="KW-0406">Ion transport</keyword>
<evidence type="ECO:0000259" key="10">
    <source>
        <dbReference type="Pfam" id="PF01794"/>
    </source>
</evidence>
<evidence type="ECO:0000256" key="3">
    <source>
        <dbReference type="ARBA" id="ARBA00022692"/>
    </source>
</evidence>
<feature type="domain" description="Ferric oxidoreductase" evidence="10">
    <location>
        <begin position="278"/>
        <end position="394"/>
    </location>
</feature>
<sequence length="729" mass="81309">MRGLYVVLSTFGAIFSQSALAAKETRPLTYCVEGCSTSMRDLIFNGSSEEAQAGPCVNQLAATSLLYCAAIYCSPQESKAGLMELNGTCTSYYSSTLPSFESALADLGAGGLNDVQRVSLSSTDLKSTTFDHAVVPDLSSYRLGHNTVGAFYNNWWLSDDLKYSLYGFWCLVFLIGASNHILHFTRSSTGSKSFSSSGIISRIRTWIRRCLILPALFGGRCQEPVGWCTIPPRIESMLLGIYIALNFVYLFPGYQLFSGNLYYAAQGTQLARYLSDRTGMLAIGNLPILWLFATRNNPLLWATGWSFAAYTRLHRWVARITTFEIIIHAVGYSVLESRRGRYKEAWAEQYWYCGVIALIMMSFLLISSVYIIRKKFYDLFLTLHVIFATTCLVTVYFHVKIFDNEFKPYVWASVAFWSFDRLLRIIRTVFNGVLPRMKGVKALAMYNRKTGLIRLDVTDFFPYRRPSPGTYYYIYEPGNIRGYESHPFTTCSWTDRSISEAISPALSVTNEFDEKKGDLSAAVRSATSGSEENSETRHTFLIKPHAGFTSRLQNKLSAMPENDTCEVTILLEGAYGTLLDLRRFSNVLIIAGGTGVAAAISHTYFLLSGPNSTSIRTVWAVRDNKLVDDVCRQELRDACASHNFSLEVYLTSQKSEADTPSPSFPSLTFKPGRPDVLGVITKARAQSTSSLAVICCGSDKITDACRKAVVNALCEPGNDVEFFNESMVW</sequence>
<keyword evidence="9" id="KW-0732">Signal</keyword>
<organism evidence="12 13">
    <name type="scientific">Polychaeton citri CBS 116435</name>
    <dbReference type="NCBI Taxonomy" id="1314669"/>
    <lineage>
        <taxon>Eukaryota</taxon>
        <taxon>Fungi</taxon>
        <taxon>Dikarya</taxon>
        <taxon>Ascomycota</taxon>
        <taxon>Pezizomycotina</taxon>
        <taxon>Dothideomycetes</taxon>
        <taxon>Dothideomycetidae</taxon>
        <taxon>Capnodiales</taxon>
        <taxon>Capnodiaceae</taxon>
        <taxon>Polychaeton</taxon>
    </lineage>
</organism>
<evidence type="ECO:0000313" key="12">
    <source>
        <dbReference type="EMBL" id="KAF2725974.1"/>
    </source>
</evidence>
<dbReference type="GO" id="GO:0006826">
    <property type="term" value="P:iron ion transport"/>
    <property type="evidence" value="ECO:0007669"/>
    <property type="project" value="TreeGrafter"/>
</dbReference>
<gene>
    <name evidence="12" type="ORF">K431DRAFT_238308</name>
</gene>
<evidence type="ECO:0000313" key="13">
    <source>
        <dbReference type="Proteomes" id="UP000799441"/>
    </source>
</evidence>
<dbReference type="Pfam" id="PF01794">
    <property type="entry name" value="Ferric_reduct"/>
    <property type="match status" value="1"/>
</dbReference>
<evidence type="ECO:0000256" key="5">
    <source>
        <dbReference type="ARBA" id="ARBA00023002"/>
    </source>
</evidence>
<feature type="transmembrane region" description="Helical" evidence="8">
    <location>
        <begin position="163"/>
        <end position="182"/>
    </location>
</feature>
<dbReference type="OrthoDB" id="167398at2759"/>
<dbReference type="GO" id="GO:0015677">
    <property type="term" value="P:copper ion import"/>
    <property type="evidence" value="ECO:0007669"/>
    <property type="project" value="TreeGrafter"/>
</dbReference>
<dbReference type="PANTHER" id="PTHR32361">
    <property type="entry name" value="FERRIC/CUPRIC REDUCTASE TRANSMEMBRANE COMPONENT"/>
    <property type="match status" value="1"/>
</dbReference>
<dbReference type="Gene3D" id="3.40.50.80">
    <property type="entry name" value="Nucleotide-binding domain of ferredoxin-NADP reductase (FNR) module"/>
    <property type="match status" value="1"/>
</dbReference>
<keyword evidence="4 8" id="KW-1133">Transmembrane helix</keyword>
<dbReference type="InterPro" id="IPR051410">
    <property type="entry name" value="Ferric/Cupric_Reductase"/>
</dbReference>
<dbReference type="GO" id="GO:0005886">
    <property type="term" value="C:plasma membrane"/>
    <property type="evidence" value="ECO:0007669"/>
    <property type="project" value="TreeGrafter"/>
</dbReference>
<comment type="subcellular location">
    <subcellularLocation>
        <location evidence="1">Membrane</location>
        <topology evidence="1">Multi-pass membrane protein</topology>
    </subcellularLocation>
</comment>
<evidence type="ECO:0000256" key="1">
    <source>
        <dbReference type="ARBA" id="ARBA00004141"/>
    </source>
</evidence>
<feature type="signal peptide" evidence="9">
    <location>
        <begin position="1"/>
        <end position="21"/>
    </location>
</feature>
<feature type="transmembrane region" description="Helical" evidence="8">
    <location>
        <begin position="349"/>
        <end position="372"/>
    </location>
</feature>
<dbReference type="InterPro" id="IPR013121">
    <property type="entry name" value="Fe_red_NAD-bd_6"/>
</dbReference>